<dbReference type="GO" id="GO:0032259">
    <property type="term" value="P:methylation"/>
    <property type="evidence" value="ECO:0007669"/>
    <property type="project" value="UniProtKB-KW"/>
</dbReference>
<dbReference type="GO" id="GO:0008270">
    <property type="term" value="F:zinc ion binding"/>
    <property type="evidence" value="ECO:0007669"/>
    <property type="project" value="InterPro"/>
</dbReference>
<dbReference type="SUPFAM" id="SSF51726">
    <property type="entry name" value="UROD/MetE-like"/>
    <property type="match status" value="1"/>
</dbReference>
<dbReference type="Gene3D" id="3.20.20.210">
    <property type="match status" value="1"/>
</dbReference>
<comment type="caution">
    <text evidence="3">The sequence shown here is derived from an EMBL/GenBank/DDBJ whole genome shotgun (WGS) entry which is preliminary data.</text>
</comment>
<protein>
    <submittedName>
        <fullName evidence="3">5-methyltetrahydropteroyltriglutamate--homocysteine S-methyltransferase</fullName>
    </submittedName>
</protein>
<feature type="non-terminal residue" evidence="3">
    <location>
        <position position="1"/>
    </location>
</feature>
<organism evidence="3 4">
    <name type="scientific">Streptomyces microflavus</name>
    <name type="common">Streptomyces lipmanii</name>
    <dbReference type="NCBI Taxonomy" id="1919"/>
    <lineage>
        <taxon>Bacteria</taxon>
        <taxon>Bacillati</taxon>
        <taxon>Actinomycetota</taxon>
        <taxon>Actinomycetes</taxon>
        <taxon>Kitasatosporales</taxon>
        <taxon>Streptomycetaceae</taxon>
        <taxon>Streptomyces</taxon>
    </lineage>
</organism>
<reference evidence="3 4" key="1">
    <citation type="submission" date="2020-01" db="EMBL/GenBank/DDBJ databases">
        <title>Insect and environment-associated Actinomycetes.</title>
        <authorList>
            <person name="Currrie C."/>
            <person name="Chevrette M."/>
            <person name="Carlson C."/>
            <person name="Stubbendieck R."/>
            <person name="Wendt-Pienkowski E."/>
        </authorList>
    </citation>
    <scope>NUCLEOTIDE SEQUENCE [LARGE SCALE GENOMIC DNA]</scope>
    <source>
        <strain evidence="3 4">SID14438</strain>
    </source>
</reference>
<dbReference type="GO" id="GO:0008652">
    <property type="term" value="P:amino acid biosynthetic process"/>
    <property type="evidence" value="ECO:0007669"/>
    <property type="project" value="InterPro"/>
</dbReference>
<dbReference type="Proteomes" id="UP000471648">
    <property type="component" value="Unassembled WGS sequence"/>
</dbReference>
<proteinExistence type="predicted"/>
<sequence length="151" mass="16352">RQGQHRELKKAVEGYWKGRVTAGALQETAAGLRRANWAQLAGAGIDEVPTGDFSYYDHVLDTSVMVGAVPARHRAAVDADPLDGYFAMARGTQEVAPLEMTKWFDTNYHYLVPELGPDTVFSADSAKQVAELTEALTLGHTARPVLVGPVT</sequence>
<evidence type="ECO:0000313" key="4">
    <source>
        <dbReference type="Proteomes" id="UP000471648"/>
    </source>
</evidence>
<gene>
    <name evidence="3" type="ORF">G3I39_31550</name>
</gene>
<name>A0A6N9VFC9_STRMI</name>
<keyword evidence="1" id="KW-0677">Repeat</keyword>
<dbReference type="InterPro" id="IPR013215">
    <property type="entry name" value="Cbl-indep_Met_Synth_N"/>
</dbReference>
<evidence type="ECO:0000313" key="3">
    <source>
        <dbReference type="EMBL" id="NEB71570.1"/>
    </source>
</evidence>
<dbReference type="GO" id="GO:0003871">
    <property type="term" value="F:5-methyltetrahydropteroyltriglutamate-homocysteine S-methyltransferase activity"/>
    <property type="evidence" value="ECO:0007669"/>
    <property type="project" value="InterPro"/>
</dbReference>
<feature type="domain" description="Cobalamin-independent methionine synthase MetE N-terminal" evidence="2">
    <location>
        <begin position="1"/>
        <end position="151"/>
    </location>
</feature>
<feature type="non-terminal residue" evidence="3">
    <location>
        <position position="151"/>
    </location>
</feature>
<dbReference type="PANTHER" id="PTHR30519">
    <property type="entry name" value="5-METHYLTETRAHYDROPTEROYLTRIGLUTAMATE--HOMOCYSTEINE METHYLTRANSFERASE"/>
    <property type="match status" value="1"/>
</dbReference>
<dbReference type="Pfam" id="PF08267">
    <property type="entry name" value="Meth_synt_1"/>
    <property type="match status" value="1"/>
</dbReference>
<dbReference type="InterPro" id="IPR038071">
    <property type="entry name" value="UROD/MetE-like_sf"/>
</dbReference>
<accession>A0A6N9VFC9</accession>
<keyword evidence="3" id="KW-0808">Transferase</keyword>
<dbReference type="AlphaFoldDB" id="A0A6N9VFC9"/>
<dbReference type="EMBL" id="JAAGME010001319">
    <property type="protein sequence ID" value="NEB71570.1"/>
    <property type="molecule type" value="Genomic_DNA"/>
</dbReference>
<evidence type="ECO:0000259" key="2">
    <source>
        <dbReference type="Pfam" id="PF08267"/>
    </source>
</evidence>
<evidence type="ECO:0000256" key="1">
    <source>
        <dbReference type="ARBA" id="ARBA00022737"/>
    </source>
</evidence>
<keyword evidence="3" id="KW-0489">Methyltransferase</keyword>